<evidence type="ECO:0000313" key="6">
    <source>
        <dbReference type="EMBL" id="NIH53595.1"/>
    </source>
</evidence>
<dbReference type="InterPro" id="IPR046348">
    <property type="entry name" value="SIS_dom_sf"/>
</dbReference>
<accession>A0A7X5R0T2</accession>
<name>A0A7X5R0T2_9MICO</name>
<feature type="domain" description="HTH rpiR-type" evidence="4">
    <location>
        <begin position="7"/>
        <end position="83"/>
    </location>
</feature>
<dbReference type="Pfam" id="PF01418">
    <property type="entry name" value="HTH_6"/>
    <property type="match status" value="1"/>
</dbReference>
<dbReference type="Proteomes" id="UP000541033">
    <property type="component" value="Unassembled WGS sequence"/>
</dbReference>
<dbReference type="SUPFAM" id="SSF53697">
    <property type="entry name" value="SIS domain"/>
    <property type="match status" value="1"/>
</dbReference>
<dbReference type="InterPro" id="IPR036388">
    <property type="entry name" value="WH-like_DNA-bd_sf"/>
</dbReference>
<dbReference type="GO" id="GO:0003677">
    <property type="term" value="F:DNA binding"/>
    <property type="evidence" value="ECO:0007669"/>
    <property type="project" value="UniProtKB-KW"/>
</dbReference>
<evidence type="ECO:0000256" key="2">
    <source>
        <dbReference type="ARBA" id="ARBA00023125"/>
    </source>
</evidence>
<keyword evidence="7" id="KW-1185">Reference proteome</keyword>
<dbReference type="RefSeq" id="WP_167149328.1">
    <property type="nucleotide sequence ID" value="NZ_JAAMOX010000001.1"/>
</dbReference>
<sequence length="290" mass="30784">MHTPADVPLLELLRARLPELRKSEQKVAQLVIEEPSFVVSSTMASLAEAAGVSEPTVMRFCTGLGIGGFQAFKMKLAQALAIGLPTTYSSIARDDSVEVISTKVFDHTISSLDRARGSLDAGQIEQTVQAILEAQRMTFIGLGASGIIALDAEQKESLFGIPCSAPVDSHQQFIAAAMAEPGQLFFVISNTGRTDSINKTAEVAAANGATVIGITGEHDAPLLKHCQFAIVTKTFEDTDVFTPTVSRLAGLVLIDILATAVAARRGTEHLDRIASMKEGLARFRTASSEA</sequence>
<dbReference type="Pfam" id="PF01380">
    <property type="entry name" value="SIS"/>
    <property type="match status" value="1"/>
</dbReference>
<evidence type="ECO:0000256" key="3">
    <source>
        <dbReference type="ARBA" id="ARBA00023163"/>
    </source>
</evidence>
<dbReference type="PROSITE" id="PS51071">
    <property type="entry name" value="HTH_RPIR"/>
    <property type="match status" value="1"/>
</dbReference>
<dbReference type="PANTHER" id="PTHR30514">
    <property type="entry name" value="GLUCOKINASE"/>
    <property type="match status" value="1"/>
</dbReference>
<evidence type="ECO:0000259" key="5">
    <source>
        <dbReference type="PROSITE" id="PS51464"/>
    </source>
</evidence>
<dbReference type="Gene3D" id="1.10.10.10">
    <property type="entry name" value="Winged helix-like DNA-binding domain superfamily/Winged helix DNA-binding domain"/>
    <property type="match status" value="1"/>
</dbReference>
<dbReference type="PANTHER" id="PTHR30514:SF1">
    <property type="entry name" value="HTH-TYPE TRANSCRIPTIONAL REGULATOR HEXR-RELATED"/>
    <property type="match status" value="1"/>
</dbReference>
<dbReference type="CDD" id="cd05013">
    <property type="entry name" value="SIS_RpiR"/>
    <property type="match status" value="1"/>
</dbReference>
<dbReference type="EMBL" id="JAAMOX010000001">
    <property type="protein sequence ID" value="NIH53595.1"/>
    <property type="molecule type" value="Genomic_DNA"/>
</dbReference>
<dbReference type="SUPFAM" id="SSF46689">
    <property type="entry name" value="Homeodomain-like"/>
    <property type="match status" value="1"/>
</dbReference>
<evidence type="ECO:0000259" key="4">
    <source>
        <dbReference type="PROSITE" id="PS51071"/>
    </source>
</evidence>
<reference evidence="6 7" key="1">
    <citation type="submission" date="2020-02" db="EMBL/GenBank/DDBJ databases">
        <title>Sequencing the genomes of 1000 actinobacteria strains.</title>
        <authorList>
            <person name="Klenk H.-P."/>
        </authorList>
    </citation>
    <scope>NUCLEOTIDE SEQUENCE [LARGE SCALE GENOMIC DNA]</scope>
    <source>
        <strain evidence="6 7">DSM 27960</strain>
    </source>
</reference>
<dbReference type="PROSITE" id="PS51464">
    <property type="entry name" value="SIS"/>
    <property type="match status" value="1"/>
</dbReference>
<dbReference type="InterPro" id="IPR047640">
    <property type="entry name" value="RpiR-like"/>
</dbReference>
<dbReference type="InterPro" id="IPR001347">
    <property type="entry name" value="SIS_dom"/>
</dbReference>
<keyword evidence="3" id="KW-0804">Transcription</keyword>
<feature type="domain" description="SIS" evidence="5">
    <location>
        <begin position="127"/>
        <end position="267"/>
    </location>
</feature>
<organism evidence="6 7">
    <name type="scientific">Lysinibacter cavernae</name>
    <dbReference type="NCBI Taxonomy" id="1640652"/>
    <lineage>
        <taxon>Bacteria</taxon>
        <taxon>Bacillati</taxon>
        <taxon>Actinomycetota</taxon>
        <taxon>Actinomycetes</taxon>
        <taxon>Micrococcales</taxon>
        <taxon>Microbacteriaceae</taxon>
        <taxon>Lysinibacter</taxon>
    </lineage>
</organism>
<dbReference type="GO" id="GO:1901135">
    <property type="term" value="P:carbohydrate derivative metabolic process"/>
    <property type="evidence" value="ECO:0007669"/>
    <property type="project" value="InterPro"/>
</dbReference>
<dbReference type="InterPro" id="IPR000281">
    <property type="entry name" value="HTH_RpiR"/>
</dbReference>
<comment type="caution">
    <text evidence="6">The sequence shown here is derived from an EMBL/GenBank/DDBJ whole genome shotgun (WGS) entry which is preliminary data.</text>
</comment>
<protein>
    <submittedName>
        <fullName evidence="6">DNA-binding MurR/RpiR family transcriptional regulator</fullName>
    </submittedName>
</protein>
<keyword evidence="1" id="KW-0805">Transcription regulation</keyword>
<dbReference type="InterPro" id="IPR035472">
    <property type="entry name" value="RpiR-like_SIS"/>
</dbReference>
<proteinExistence type="predicted"/>
<gene>
    <name evidence="6" type="ORF">FHX76_001463</name>
</gene>
<dbReference type="InterPro" id="IPR009057">
    <property type="entry name" value="Homeodomain-like_sf"/>
</dbReference>
<evidence type="ECO:0000313" key="7">
    <source>
        <dbReference type="Proteomes" id="UP000541033"/>
    </source>
</evidence>
<dbReference type="AlphaFoldDB" id="A0A7X5R0T2"/>
<evidence type="ECO:0000256" key="1">
    <source>
        <dbReference type="ARBA" id="ARBA00023015"/>
    </source>
</evidence>
<dbReference type="GO" id="GO:0097367">
    <property type="term" value="F:carbohydrate derivative binding"/>
    <property type="evidence" value="ECO:0007669"/>
    <property type="project" value="InterPro"/>
</dbReference>
<keyword evidence="2 6" id="KW-0238">DNA-binding</keyword>
<dbReference type="GO" id="GO:0003700">
    <property type="term" value="F:DNA-binding transcription factor activity"/>
    <property type="evidence" value="ECO:0007669"/>
    <property type="project" value="InterPro"/>
</dbReference>
<dbReference type="Gene3D" id="3.40.50.10490">
    <property type="entry name" value="Glucose-6-phosphate isomerase like protein, domain 1"/>
    <property type="match status" value="1"/>
</dbReference>